<sequence length="63" mass="6942">MALRCEYIITGVQPAVPSSGAQWSLECVLPQHIYGLCSITLVFINKIWCSKGHLLNKVQALQA</sequence>
<protein>
    <submittedName>
        <fullName evidence="1">Uncharacterized protein</fullName>
    </submittedName>
</protein>
<evidence type="ECO:0000313" key="1">
    <source>
        <dbReference type="EMBL" id="JAD73834.1"/>
    </source>
</evidence>
<accession>A0A0A9CBZ2</accession>
<dbReference type="EMBL" id="GBRH01224061">
    <property type="protein sequence ID" value="JAD73834.1"/>
    <property type="molecule type" value="Transcribed_RNA"/>
</dbReference>
<proteinExistence type="predicted"/>
<name>A0A0A9CBZ2_ARUDO</name>
<reference evidence="1" key="1">
    <citation type="submission" date="2014-09" db="EMBL/GenBank/DDBJ databases">
        <authorList>
            <person name="Magalhaes I.L.F."/>
            <person name="Oliveira U."/>
            <person name="Santos F.R."/>
            <person name="Vidigal T.H.D.A."/>
            <person name="Brescovit A.D."/>
            <person name="Santos A.J."/>
        </authorList>
    </citation>
    <scope>NUCLEOTIDE SEQUENCE</scope>
    <source>
        <tissue evidence="1">Shoot tissue taken approximately 20 cm above the soil surface</tissue>
    </source>
</reference>
<organism evidence="1">
    <name type="scientific">Arundo donax</name>
    <name type="common">Giant reed</name>
    <name type="synonym">Donax arundinaceus</name>
    <dbReference type="NCBI Taxonomy" id="35708"/>
    <lineage>
        <taxon>Eukaryota</taxon>
        <taxon>Viridiplantae</taxon>
        <taxon>Streptophyta</taxon>
        <taxon>Embryophyta</taxon>
        <taxon>Tracheophyta</taxon>
        <taxon>Spermatophyta</taxon>
        <taxon>Magnoliopsida</taxon>
        <taxon>Liliopsida</taxon>
        <taxon>Poales</taxon>
        <taxon>Poaceae</taxon>
        <taxon>PACMAD clade</taxon>
        <taxon>Arundinoideae</taxon>
        <taxon>Arundineae</taxon>
        <taxon>Arundo</taxon>
    </lineage>
</organism>
<reference evidence="1" key="2">
    <citation type="journal article" date="2015" name="Data Brief">
        <title>Shoot transcriptome of the giant reed, Arundo donax.</title>
        <authorList>
            <person name="Barrero R.A."/>
            <person name="Guerrero F.D."/>
            <person name="Moolhuijzen P."/>
            <person name="Goolsby J.A."/>
            <person name="Tidwell J."/>
            <person name="Bellgard S.E."/>
            <person name="Bellgard M.I."/>
        </authorList>
    </citation>
    <scope>NUCLEOTIDE SEQUENCE</scope>
    <source>
        <tissue evidence="1">Shoot tissue taken approximately 20 cm above the soil surface</tissue>
    </source>
</reference>
<dbReference type="AlphaFoldDB" id="A0A0A9CBZ2"/>